<keyword evidence="1" id="KW-1133">Transmembrane helix</keyword>
<evidence type="ECO:0000256" key="1">
    <source>
        <dbReference type="SAM" id="Phobius"/>
    </source>
</evidence>
<protein>
    <submittedName>
        <fullName evidence="2">Uncharacterized protein</fullName>
    </submittedName>
</protein>
<dbReference type="RefSeq" id="WP_259871615.1">
    <property type="nucleotide sequence ID" value="NZ_JAMQJZ010000008.1"/>
</dbReference>
<feature type="transmembrane region" description="Helical" evidence="1">
    <location>
        <begin position="76"/>
        <end position="97"/>
    </location>
</feature>
<organism evidence="2 3">
    <name type="scientific">Aquibacillus koreensis</name>
    <dbReference type="NCBI Taxonomy" id="279446"/>
    <lineage>
        <taxon>Bacteria</taxon>
        <taxon>Bacillati</taxon>
        <taxon>Bacillota</taxon>
        <taxon>Bacilli</taxon>
        <taxon>Bacillales</taxon>
        <taxon>Bacillaceae</taxon>
        <taxon>Aquibacillus</taxon>
    </lineage>
</organism>
<evidence type="ECO:0000313" key="3">
    <source>
        <dbReference type="Proteomes" id="UP001145072"/>
    </source>
</evidence>
<feature type="transmembrane region" description="Helical" evidence="1">
    <location>
        <begin position="12"/>
        <end position="34"/>
    </location>
</feature>
<dbReference type="EMBL" id="JAMQJZ010000008">
    <property type="protein sequence ID" value="MDC3420936.1"/>
    <property type="molecule type" value="Genomic_DNA"/>
</dbReference>
<dbReference type="Proteomes" id="UP001145072">
    <property type="component" value="Unassembled WGS sequence"/>
</dbReference>
<dbReference type="AlphaFoldDB" id="A0A9X3WMJ5"/>
<proteinExistence type="predicted"/>
<evidence type="ECO:0000313" key="2">
    <source>
        <dbReference type="EMBL" id="MDC3420936.1"/>
    </source>
</evidence>
<reference evidence="2" key="1">
    <citation type="submission" date="2022-06" db="EMBL/GenBank/DDBJ databases">
        <title>Aquibacillus sp. a new bacterium isolated from soil saline samples.</title>
        <authorList>
            <person name="Galisteo C."/>
            <person name="De La Haba R."/>
            <person name="Sanchez-Porro C."/>
            <person name="Ventosa A."/>
        </authorList>
    </citation>
    <scope>NUCLEOTIDE SEQUENCE</scope>
    <source>
        <strain evidence="2">JCM 12387</strain>
    </source>
</reference>
<keyword evidence="1" id="KW-0472">Membrane</keyword>
<sequence>MNLEQIYIEKQMVPTIMFLCFELILLPVLFLFFIDLFNSTSLIKRLLIFGLSILVCLGMEWLLLIQDVIVHVNWGLWQSMLGYVTMLVVTIIIHYMFKAILIDEGVVTK</sequence>
<comment type="caution">
    <text evidence="2">The sequence shown here is derived from an EMBL/GenBank/DDBJ whole genome shotgun (WGS) entry which is preliminary data.</text>
</comment>
<name>A0A9X3WMJ5_9BACI</name>
<keyword evidence="3" id="KW-1185">Reference proteome</keyword>
<accession>A0A9X3WMJ5</accession>
<gene>
    <name evidence="2" type="ORF">NC661_11205</name>
</gene>
<keyword evidence="1" id="KW-0812">Transmembrane</keyword>
<feature type="transmembrane region" description="Helical" evidence="1">
    <location>
        <begin position="46"/>
        <end position="64"/>
    </location>
</feature>